<dbReference type="Pfam" id="PF01653">
    <property type="entry name" value="DNA_ligase_aden"/>
    <property type="match status" value="1"/>
</dbReference>
<dbReference type="InterPro" id="IPR013839">
    <property type="entry name" value="DNAligase_adenylation"/>
</dbReference>
<keyword evidence="11 14" id="KW-0234">DNA repair</keyword>
<dbReference type="CDD" id="cd17748">
    <property type="entry name" value="BRCT_DNA_ligase_like"/>
    <property type="match status" value="1"/>
</dbReference>
<evidence type="ECO:0000256" key="8">
    <source>
        <dbReference type="ARBA" id="ARBA00022833"/>
    </source>
</evidence>
<dbReference type="Gene3D" id="2.40.50.140">
    <property type="entry name" value="Nucleic acid-binding proteins"/>
    <property type="match status" value="1"/>
</dbReference>
<comment type="function">
    <text evidence="1 14">DNA ligase that catalyzes the formation of phosphodiester linkages between 5'-phosphoryl and 3'-hydroxyl groups in double-stranded DNA using NAD as a coenzyme and as the energy source for the reaction. It is essential for DNA replication and repair of damaged DNA.</text>
</comment>
<protein>
    <recommendedName>
        <fullName evidence="3 14">DNA ligase</fullName>
        <ecNumber evidence="2 14">6.5.1.2</ecNumber>
    </recommendedName>
    <alternativeName>
        <fullName evidence="14">Polydeoxyribonucleotide synthase [NAD(+)]</fullName>
    </alternativeName>
</protein>
<dbReference type="AlphaFoldDB" id="A0A423PSN7"/>
<dbReference type="SUPFAM" id="SSF56091">
    <property type="entry name" value="DNA ligase/mRNA capping enzyme, catalytic domain"/>
    <property type="match status" value="1"/>
</dbReference>
<dbReference type="GO" id="GO:0006260">
    <property type="term" value="P:DNA replication"/>
    <property type="evidence" value="ECO:0007669"/>
    <property type="project" value="UniProtKB-KW"/>
</dbReference>
<keyword evidence="18" id="KW-1185">Reference proteome</keyword>
<dbReference type="InterPro" id="IPR041663">
    <property type="entry name" value="DisA/LigA_HHH"/>
</dbReference>
<name>A0A423PSN7_9GAMM</name>
<dbReference type="InterPro" id="IPR001679">
    <property type="entry name" value="DNA_ligase"/>
</dbReference>
<keyword evidence="14" id="KW-0464">Manganese</keyword>
<dbReference type="Proteomes" id="UP000285310">
    <property type="component" value="Unassembled WGS sequence"/>
</dbReference>
<dbReference type="NCBIfam" id="TIGR00575">
    <property type="entry name" value="dnlj"/>
    <property type="match status" value="1"/>
</dbReference>
<dbReference type="Pfam" id="PF00533">
    <property type="entry name" value="BRCT"/>
    <property type="match status" value="1"/>
</dbReference>
<dbReference type="PROSITE" id="PS50172">
    <property type="entry name" value="BRCT"/>
    <property type="match status" value="1"/>
</dbReference>
<evidence type="ECO:0000256" key="12">
    <source>
        <dbReference type="ARBA" id="ARBA00034005"/>
    </source>
</evidence>
<dbReference type="GO" id="GO:0005829">
    <property type="term" value="C:cytosol"/>
    <property type="evidence" value="ECO:0007669"/>
    <property type="project" value="TreeGrafter"/>
</dbReference>
<feature type="region of interest" description="Disordered" evidence="15">
    <location>
        <begin position="56"/>
        <end position="77"/>
    </location>
</feature>
<evidence type="ECO:0000259" key="16">
    <source>
        <dbReference type="PROSITE" id="PS50172"/>
    </source>
</evidence>
<dbReference type="GO" id="GO:0006281">
    <property type="term" value="P:DNA repair"/>
    <property type="evidence" value="ECO:0007669"/>
    <property type="project" value="UniProtKB-KW"/>
</dbReference>
<dbReference type="FunFam" id="3.30.470.30:FF:000001">
    <property type="entry name" value="DNA ligase"/>
    <property type="match status" value="1"/>
</dbReference>
<dbReference type="Pfam" id="PF03119">
    <property type="entry name" value="DNA_ligase_ZBD"/>
    <property type="match status" value="1"/>
</dbReference>
<dbReference type="GO" id="GO:0046872">
    <property type="term" value="F:metal ion binding"/>
    <property type="evidence" value="ECO:0007669"/>
    <property type="project" value="UniProtKB-KW"/>
</dbReference>
<organism evidence="17 18">
    <name type="scientific">Salinisphaera japonica YTM-1</name>
    <dbReference type="NCBI Taxonomy" id="1209778"/>
    <lineage>
        <taxon>Bacteria</taxon>
        <taxon>Pseudomonadati</taxon>
        <taxon>Pseudomonadota</taxon>
        <taxon>Gammaproteobacteria</taxon>
        <taxon>Salinisphaerales</taxon>
        <taxon>Salinisphaeraceae</taxon>
        <taxon>Salinisphaera</taxon>
    </lineage>
</organism>
<dbReference type="Pfam" id="PF12826">
    <property type="entry name" value="HHH_2"/>
    <property type="match status" value="2"/>
</dbReference>
<dbReference type="InterPro" id="IPR013840">
    <property type="entry name" value="DNAligase_N"/>
</dbReference>
<dbReference type="PROSITE" id="PS01056">
    <property type="entry name" value="DNA_LIGASE_N2"/>
    <property type="match status" value="1"/>
</dbReference>
<keyword evidence="6 14" id="KW-0479">Metal-binding</keyword>
<dbReference type="FunCoup" id="A0A423PSN7">
    <property type="interactions" value="430"/>
</dbReference>
<keyword evidence="10 14" id="KW-0520">NAD</keyword>
<comment type="cofactor">
    <cofactor evidence="14">
        <name>Mg(2+)</name>
        <dbReference type="ChEBI" id="CHEBI:18420"/>
    </cofactor>
    <cofactor evidence="14">
        <name>Mn(2+)</name>
        <dbReference type="ChEBI" id="CHEBI:29035"/>
    </cofactor>
</comment>
<dbReference type="CDD" id="cd00114">
    <property type="entry name" value="LIGANc"/>
    <property type="match status" value="1"/>
</dbReference>
<dbReference type="InterPro" id="IPR004149">
    <property type="entry name" value="Znf_DNAligase_C4"/>
</dbReference>
<evidence type="ECO:0000256" key="10">
    <source>
        <dbReference type="ARBA" id="ARBA00023027"/>
    </source>
</evidence>
<feature type="binding site" evidence="14">
    <location>
        <position position="180"/>
    </location>
    <ligand>
        <name>NAD(+)</name>
        <dbReference type="ChEBI" id="CHEBI:57540"/>
    </ligand>
</feature>
<feature type="binding site" evidence="14">
    <location>
        <position position="321"/>
    </location>
    <ligand>
        <name>NAD(+)</name>
        <dbReference type="ChEBI" id="CHEBI:57540"/>
    </ligand>
</feature>
<dbReference type="PANTHER" id="PTHR23389:SF9">
    <property type="entry name" value="DNA LIGASE"/>
    <property type="match status" value="1"/>
</dbReference>
<feature type="binding site" evidence="14">
    <location>
        <position position="416"/>
    </location>
    <ligand>
        <name>Zn(2+)</name>
        <dbReference type="ChEBI" id="CHEBI:29105"/>
    </ligand>
</feature>
<evidence type="ECO:0000313" key="17">
    <source>
        <dbReference type="EMBL" id="ROO28620.1"/>
    </source>
</evidence>
<feature type="binding site" evidence="14">
    <location>
        <position position="413"/>
    </location>
    <ligand>
        <name>Zn(2+)</name>
        <dbReference type="ChEBI" id="CHEBI:29105"/>
    </ligand>
</feature>
<evidence type="ECO:0000256" key="3">
    <source>
        <dbReference type="ARBA" id="ARBA00013308"/>
    </source>
</evidence>
<dbReference type="Gene3D" id="6.20.10.30">
    <property type="match status" value="1"/>
</dbReference>
<dbReference type="InterPro" id="IPR033136">
    <property type="entry name" value="DNA_ligase_CS"/>
</dbReference>
<dbReference type="FunFam" id="1.10.150.20:FF:000007">
    <property type="entry name" value="DNA ligase"/>
    <property type="match status" value="1"/>
</dbReference>
<dbReference type="InterPro" id="IPR010994">
    <property type="entry name" value="RuvA_2-like"/>
</dbReference>
<dbReference type="SUPFAM" id="SSF52113">
    <property type="entry name" value="BRCT domain"/>
    <property type="match status" value="1"/>
</dbReference>
<dbReference type="NCBIfam" id="NF005932">
    <property type="entry name" value="PRK07956.1"/>
    <property type="match status" value="1"/>
</dbReference>
<dbReference type="InterPro" id="IPR001357">
    <property type="entry name" value="BRCT_dom"/>
</dbReference>
<dbReference type="EMBL" id="AYKG01000020">
    <property type="protein sequence ID" value="ROO28620.1"/>
    <property type="molecule type" value="Genomic_DNA"/>
</dbReference>
<dbReference type="GO" id="GO:0003911">
    <property type="term" value="F:DNA ligase (NAD+) activity"/>
    <property type="evidence" value="ECO:0007669"/>
    <property type="project" value="UniProtKB-UniRule"/>
</dbReference>
<feature type="binding site" evidence="14">
    <location>
        <position position="297"/>
    </location>
    <ligand>
        <name>NAD(+)</name>
        <dbReference type="ChEBI" id="CHEBI:57540"/>
    </ligand>
</feature>
<evidence type="ECO:0000256" key="14">
    <source>
        <dbReference type="HAMAP-Rule" id="MF_01588"/>
    </source>
</evidence>
<comment type="catalytic activity">
    <reaction evidence="12 14">
        <text>NAD(+) + (deoxyribonucleotide)n-3'-hydroxyl + 5'-phospho-(deoxyribonucleotide)m = (deoxyribonucleotide)n+m + AMP + beta-nicotinamide D-nucleotide.</text>
        <dbReference type="EC" id="6.5.1.2"/>
    </reaction>
</comment>
<comment type="similarity">
    <text evidence="13 14">Belongs to the NAD-dependent DNA ligase family. LigA subfamily.</text>
</comment>
<comment type="caution">
    <text evidence="17">The sequence shown here is derived from an EMBL/GenBank/DDBJ whole genome shotgun (WGS) entry which is preliminary data.</text>
</comment>
<dbReference type="SUPFAM" id="SSF50249">
    <property type="entry name" value="Nucleic acid-binding proteins"/>
    <property type="match status" value="1"/>
</dbReference>
<dbReference type="SMART" id="SM00532">
    <property type="entry name" value="LIGANc"/>
    <property type="match status" value="1"/>
</dbReference>
<dbReference type="Gene3D" id="1.10.150.20">
    <property type="entry name" value="5' to 3' exonuclease, C-terminal subdomain"/>
    <property type="match status" value="2"/>
</dbReference>
<accession>A0A423PSN7</accession>
<feature type="binding site" evidence="14">
    <location>
        <position position="120"/>
    </location>
    <ligand>
        <name>NAD(+)</name>
        <dbReference type="ChEBI" id="CHEBI:57540"/>
    </ligand>
</feature>
<evidence type="ECO:0000256" key="15">
    <source>
        <dbReference type="SAM" id="MobiDB-lite"/>
    </source>
</evidence>
<dbReference type="PIRSF" id="PIRSF001604">
    <property type="entry name" value="LigA"/>
    <property type="match status" value="1"/>
</dbReference>
<keyword evidence="4 14" id="KW-0436">Ligase</keyword>
<evidence type="ECO:0000313" key="18">
    <source>
        <dbReference type="Proteomes" id="UP000285310"/>
    </source>
</evidence>
<evidence type="ECO:0000256" key="4">
    <source>
        <dbReference type="ARBA" id="ARBA00022598"/>
    </source>
</evidence>
<dbReference type="InterPro" id="IPR004150">
    <property type="entry name" value="NAD_DNA_ligase_OB"/>
</dbReference>
<evidence type="ECO:0000256" key="9">
    <source>
        <dbReference type="ARBA" id="ARBA00022842"/>
    </source>
</evidence>
<dbReference type="Gene3D" id="3.40.50.10190">
    <property type="entry name" value="BRCT domain"/>
    <property type="match status" value="1"/>
</dbReference>
<evidence type="ECO:0000256" key="5">
    <source>
        <dbReference type="ARBA" id="ARBA00022705"/>
    </source>
</evidence>
<feature type="domain" description="BRCT" evidence="16">
    <location>
        <begin position="622"/>
        <end position="706"/>
    </location>
</feature>
<dbReference type="InterPro" id="IPR012340">
    <property type="entry name" value="NA-bd_OB-fold"/>
</dbReference>
<evidence type="ECO:0000256" key="7">
    <source>
        <dbReference type="ARBA" id="ARBA00022763"/>
    </source>
</evidence>
<dbReference type="Gene3D" id="1.10.287.610">
    <property type="entry name" value="Helix hairpin bin"/>
    <property type="match status" value="1"/>
</dbReference>
<evidence type="ECO:0000256" key="11">
    <source>
        <dbReference type="ARBA" id="ARBA00023204"/>
    </source>
</evidence>
<dbReference type="Gene3D" id="3.30.470.30">
    <property type="entry name" value="DNA ligase/mRNA capping enzyme"/>
    <property type="match status" value="1"/>
</dbReference>
<feature type="binding site" evidence="14">
    <location>
        <begin position="89"/>
        <end position="90"/>
    </location>
    <ligand>
        <name>NAD(+)</name>
        <dbReference type="ChEBI" id="CHEBI:57540"/>
    </ligand>
</feature>
<reference evidence="17 18" key="1">
    <citation type="submission" date="2013-10" db="EMBL/GenBank/DDBJ databases">
        <title>Salinisphaera japonica YTM-1 Genome Sequencing.</title>
        <authorList>
            <person name="Lai Q."/>
            <person name="Li C."/>
            <person name="Shao Z."/>
        </authorList>
    </citation>
    <scope>NUCLEOTIDE SEQUENCE [LARGE SCALE GENOMIC DNA]</scope>
    <source>
        <strain evidence="17 18">YTM-1</strain>
    </source>
</reference>
<proteinExistence type="inferred from homology"/>
<feature type="active site" description="N6-AMP-lysine intermediate" evidence="14">
    <location>
        <position position="122"/>
    </location>
</feature>
<keyword evidence="9 14" id="KW-0460">Magnesium</keyword>
<evidence type="ECO:0000256" key="6">
    <source>
        <dbReference type="ARBA" id="ARBA00022723"/>
    </source>
</evidence>
<dbReference type="EC" id="6.5.1.2" evidence="2 14"/>
<dbReference type="Pfam" id="PF03120">
    <property type="entry name" value="OB_DNA_ligase"/>
    <property type="match status" value="1"/>
</dbReference>
<dbReference type="InterPro" id="IPR036420">
    <property type="entry name" value="BRCT_dom_sf"/>
</dbReference>
<evidence type="ECO:0000256" key="2">
    <source>
        <dbReference type="ARBA" id="ARBA00012722"/>
    </source>
</evidence>
<feature type="binding site" evidence="14">
    <location>
        <position position="143"/>
    </location>
    <ligand>
        <name>NAD(+)</name>
        <dbReference type="ChEBI" id="CHEBI:57540"/>
    </ligand>
</feature>
<dbReference type="SMART" id="SM00292">
    <property type="entry name" value="BRCT"/>
    <property type="match status" value="1"/>
</dbReference>
<dbReference type="InParanoid" id="A0A423PSN7"/>
<keyword evidence="5 14" id="KW-0235">DNA replication</keyword>
<evidence type="ECO:0000256" key="1">
    <source>
        <dbReference type="ARBA" id="ARBA00004067"/>
    </source>
</evidence>
<dbReference type="HAMAP" id="MF_01588">
    <property type="entry name" value="DNA_ligase_A"/>
    <property type="match status" value="1"/>
</dbReference>
<evidence type="ECO:0000256" key="13">
    <source>
        <dbReference type="ARBA" id="ARBA00060881"/>
    </source>
</evidence>
<dbReference type="SUPFAM" id="SSF47781">
    <property type="entry name" value="RuvA domain 2-like"/>
    <property type="match status" value="1"/>
</dbReference>
<feature type="binding site" evidence="14">
    <location>
        <begin position="40"/>
        <end position="44"/>
    </location>
    <ligand>
        <name>NAD(+)</name>
        <dbReference type="ChEBI" id="CHEBI:57540"/>
    </ligand>
</feature>
<sequence length="706" mass="75569">MPNGAADMAETSVARAGRLAARLTELSRAYYAEDAPEVSDAEYDRLFRELEALEADEPSLITPDSPTQRVGAPPAESFDSVDHATPMLSLANCFDDEELAEFDRRAREGVGTEALAYCAEPKFDGTALNLRYEAGVLVRATTRGDGTTGEDITTNARTIRNLPLRLAGDTPPAVIEIRGEVVLARSRFDALNARLEAAGQKAFVNPRNAASGSLRQLDSRITAERPLAFMGYGIGHVDGTDVPAGLYDQLMQLQTWGISISPYVERVEGLAGCRAYYEAMAERRADLDIEIDGVVFKADAASARAELGFVARAPRWAIARKFPAEETTTTLNAVEFQVGRTGALTPVAKLDPVFVGGVTVSNATLHNMDEIARKDVRVGDRVIVRRAGDVIPEVKAVAERGVDTTPIALPEACPVCGSAVERVAGEAVARCTGGLVCPAQRREALKHFASRNALDIEGLGDRQIEAFVAEGLLETPADIFRLHAHRDALVAREGYGEKSVANLLASIEAAKATTLARFIFALGIREVGQTMARDLALHFATLDGLREEAKAYLARAAEAEASATTKADYERQMTAEGLQTVAGVGQRVARSIADFFAEQRNRDVIDDLLAEGVHWPTVNVSSTPQPLAGQTVVLTGTMTTLTREVAGARLEALGARVTSSVSKKTDYVVAGDKAGSKKDKAEKLGVALLDEQGLIDLLTQHEVGAS</sequence>
<dbReference type="PANTHER" id="PTHR23389">
    <property type="entry name" value="CHROMOSOME TRANSMISSION FIDELITY FACTOR 18"/>
    <property type="match status" value="1"/>
</dbReference>
<gene>
    <name evidence="14" type="primary">ligA</name>
    <name evidence="17" type="ORF">SAJA_07715</name>
</gene>
<comment type="caution">
    <text evidence="14">Lacks conserved residue(s) required for the propagation of feature annotation.</text>
</comment>
<keyword evidence="7 14" id="KW-0227">DNA damage</keyword>
<dbReference type="FunFam" id="2.40.50.140:FF:000012">
    <property type="entry name" value="DNA ligase"/>
    <property type="match status" value="1"/>
</dbReference>
<feature type="binding site" evidence="14">
    <location>
        <position position="437"/>
    </location>
    <ligand>
        <name>Zn(2+)</name>
        <dbReference type="ChEBI" id="CHEBI:29105"/>
    </ligand>
</feature>
<keyword evidence="8 14" id="KW-0862">Zinc</keyword>